<name>A0A915CS77_9BILA</name>
<proteinExistence type="predicted"/>
<protein>
    <submittedName>
        <fullName evidence="2">Uncharacterized protein</fullName>
    </submittedName>
</protein>
<sequence>MNAIGQAMGMDQQALMELVQIALNQLPVLPAVVQPAILVQQALEEIEEENDNITFVNRKGKDKAVHKGFPFKQQRKNKYGSAQDWQWYMRFWLRDLLAMKKMDEITTLTTNNIWRVKMLRRSAESTWKPTRGFWPRSNSTKGQI</sequence>
<keyword evidence="1" id="KW-1185">Reference proteome</keyword>
<evidence type="ECO:0000313" key="2">
    <source>
        <dbReference type="WBParaSite" id="jg12068"/>
    </source>
</evidence>
<evidence type="ECO:0000313" key="1">
    <source>
        <dbReference type="Proteomes" id="UP000887574"/>
    </source>
</evidence>
<organism evidence="1 2">
    <name type="scientific">Ditylenchus dipsaci</name>
    <dbReference type="NCBI Taxonomy" id="166011"/>
    <lineage>
        <taxon>Eukaryota</taxon>
        <taxon>Metazoa</taxon>
        <taxon>Ecdysozoa</taxon>
        <taxon>Nematoda</taxon>
        <taxon>Chromadorea</taxon>
        <taxon>Rhabditida</taxon>
        <taxon>Tylenchina</taxon>
        <taxon>Tylenchomorpha</taxon>
        <taxon>Sphaerularioidea</taxon>
        <taxon>Anguinidae</taxon>
        <taxon>Anguininae</taxon>
        <taxon>Ditylenchus</taxon>
    </lineage>
</organism>
<reference evidence="2" key="1">
    <citation type="submission" date="2022-11" db="UniProtKB">
        <authorList>
            <consortium name="WormBaseParasite"/>
        </authorList>
    </citation>
    <scope>IDENTIFICATION</scope>
</reference>
<accession>A0A915CS77</accession>
<dbReference type="AlphaFoldDB" id="A0A915CS77"/>
<dbReference type="WBParaSite" id="jg12068">
    <property type="protein sequence ID" value="jg12068"/>
    <property type="gene ID" value="jg12068"/>
</dbReference>
<dbReference type="Proteomes" id="UP000887574">
    <property type="component" value="Unplaced"/>
</dbReference>